<dbReference type="RefSeq" id="WP_056788245.1">
    <property type="nucleotide sequence ID" value="NZ_LCYC01000041.1"/>
</dbReference>
<keyword evidence="1 4" id="KW-0808">Transferase</keyword>
<dbReference type="CDD" id="cd03809">
    <property type="entry name" value="GT4_MtfB-like"/>
    <property type="match status" value="1"/>
</dbReference>
<dbReference type="Proteomes" id="UP000063434">
    <property type="component" value="Unassembled WGS sequence"/>
</dbReference>
<evidence type="ECO:0000259" key="2">
    <source>
        <dbReference type="Pfam" id="PF00534"/>
    </source>
</evidence>
<reference evidence="4 5" key="1">
    <citation type="submission" date="2015-05" db="EMBL/GenBank/DDBJ databases">
        <title>A genomic and transcriptomic approach to investigate the blue pigment phenotype in Pseudomonas fluorescens.</title>
        <authorList>
            <person name="Andreani N.A."/>
            <person name="Cardazzo B."/>
        </authorList>
    </citation>
    <scope>NUCLEOTIDE SEQUENCE [LARGE SCALE GENOMIC DNA]</scope>
    <source>
        <strain evidence="4 5">Ps_40</strain>
    </source>
</reference>
<feature type="domain" description="Glycosyl transferase family 1" evidence="2">
    <location>
        <begin position="194"/>
        <end position="330"/>
    </location>
</feature>
<protein>
    <submittedName>
        <fullName evidence="4">D-inositol-3-phosphate glycosyltransferase</fullName>
        <ecNumber evidence="4">2.4.1.250</ecNumber>
    </submittedName>
</protein>
<dbReference type="PANTHER" id="PTHR46401:SF2">
    <property type="entry name" value="GLYCOSYLTRANSFERASE WBBK-RELATED"/>
    <property type="match status" value="1"/>
</dbReference>
<dbReference type="SUPFAM" id="SSF53756">
    <property type="entry name" value="UDP-Glycosyltransferase/glycogen phosphorylase"/>
    <property type="match status" value="1"/>
</dbReference>
<dbReference type="InterPro" id="IPR001296">
    <property type="entry name" value="Glyco_trans_1"/>
</dbReference>
<accession>A0A109KRW4</accession>
<keyword evidence="4" id="KW-0328">Glycosyltransferase</keyword>
<evidence type="ECO:0000313" key="5">
    <source>
        <dbReference type="Proteomes" id="UP000063434"/>
    </source>
</evidence>
<dbReference type="Pfam" id="PF00534">
    <property type="entry name" value="Glycos_transf_1"/>
    <property type="match status" value="1"/>
</dbReference>
<name>A0A109KRW4_PSEFL</name>
<dbReference type="InterPro" id="IPR028098">
    <property type="entry name" value="Glyco_trans_4-like_N"/>
</dbReference>
<dbReference type="Gene3D" id="3.40.50.2000">
    <property type="entry name" value="Glycogen Phosphorylase B"/>
    <property type="match status" value="2"/>
</dbReference>
<organism evidence="4 5">
    <name type="scientific">Pseudomonas fluorescens</name>
    <dbReference type="NCBI Taxonomy" id="294"/>
    <lineage>
        <taxon>Bacteria</taxon>
        <taxon>Pseudomonadati</taxon>
        <taxon>Pseudomonadota</taxon>
        <taxon>Gammaproteobacteria</taxon>
        <taxon>Pseudomonadales</taxon>
        <taxon>Pseudomonadaceae</taxon>
        <taxon>Pseudomonas</taxon>
    </lineage>
</organism>
<comment type="caution">
    <text evidence="4">The sequence shown here is derived from an EMBL/GenBank/DDBJ whole genome shotgun (WGS) entry which is preliminary data.</text>
</comment>
<dbReference type="PANTHER" id="PTHR46401">
    <property type="entry name" value="GLYCOSYLTRANSFERASE WBBK-RELATED"/>
    <property type="match status" value="1"/>
</dbReference>
<dbReference type="GO" id="GO:0009103">
    <property type="term" value="P:lipopolysaccharide biosynthetic process"/>
    <property type="evidence" value="ECO:0007669"/>
    <property type="project" value="TreeGrafter"/>
</dbReference>
<evidence type="ECO:0000256" key="1">
    <source>
        <dbReference type="ARBA" id="ARBA00022679"/>
    </source>
</evidence>
<gene>
    <name evidence="4" type="primary">mshA_1</name>
    <name evidence="4" type="ORF">PFL603g_03111</name>
</gene>
<dbReference type="PATRIC" id="fig|294.195.peg.3325"/>
<evidence type="ECO:0000259" key="3">
    <source>
        <dbReference type="Pfam" id="PF13439"/>
    </source>
</evidence>
<dbReference type="GO" id="GO:0102710">
    <property type="term" value="F:D-inositol-3-phosphate glycosyltransferase activity"/>
    <property type="evidence" value="ECO:0007669"/>
    <property type="project" value="UniProtKB-EC"/>
</dbReference>
<dbReference type="AlphaFoldDB" id="A0A109KRW4"/>
<dbReference type="Pfam" id="PF13439">
    <property type="entry name" value="Glyco_transf_4"/>
    <property type="match status" value="1"/>
</dbReference>
<dbReference type="EMBL" id="LCYC01000041">
    <property type="protein sequence ID" value="KWV74197.1"/>
    <property type="molecule type" value="Genomic_DNA"/>
</dbReference>
<feature type="domain" description="Glycosyltransferase subfamily 4-like N-terminal" evidence="3">
    <location>
        <begin position="16"/>
        <end position="182"/>
    </location>
</feature>
<evidence type="ECO:0000313" key="4">
    <source>
        <dbReference type="EMBL" id="KWV74197.1"/>
    </source>
</evidence>
<sequence length="367" mass="40911">MRVALDYRPATVAPSSGIARQVVALEDALRARGNTEVVLFTEAPLEHPQRQTAVCPAWASPLDGLQRPQVRLRFERGFLPKALHEQQIDLYIATANMGLPLCRKPAGTRYVLVLHDLFQLTHRNFHRSKLKALAYRLIDGASIAWSVWQADRVWCPSQFSCNEAARLFPWARAKFRVLNNLVPELNAAPEPLPANLPARYWLVVGTREPRKNMEFFLRQWQACRALNPDVPDMVLVGHASDVPASLGDLPGLHWCSGLSDGQLQALYRHAACLWQPSYAEGFGLPVVEALSVGTPVAVARGSALDEIAPPNAPRFAPHDAEQLHKVMQQLAGAEATQDGETHRAWARQFAEPAYRARLDTLLKELDR</sequence>
<proteinExistence type="predicted"/>
<dbReference type="EC" id="2.4.1.250" evidence="4"/>